<feature type="transmembrane region" description="Helical" evidence="7">
    <location>
        <begin position="36"/>
        <end position="54"/>
    </location>
</feature>
<dbReference type="GO" id="GO:0005886">
    <property type="term" value="C:plasma membrane"/>
    <property type="evidence" value="ECO:0007669"/>
    <property type="project" value="UniProtKB-SubCell"/>
</dbReference>
<keyword evidence="5 7" id="KW-0472">Membrane</keyword>
<feature type="domain" description="DUF4131" evidence="9">
    <location>
        <begin position="57"/>
        <end position="208"/>
    </location>
</feature>
<dbReference type="InterPro" id="IPR025405">
    <property type="entry name" value="DUF4131"/>
</dbReference>
<feature type="transmembrane region" description="Helical" evidence="7">
    <location>
        <begin position="503"/>
        <end position="526"/>
    </location>
</feature>
<dbReference type="NCBIfam" id="TIGR00360">
    <property type="entry name" value="ComEC_N-term"/>
    <property type="match status" value="1"/>
</dbReference>
<dbReference type="Proteomes" id="UP000681425">
    <property type="component" value="Chromosome"/>
</dbReference>
<dbReference type="AlphaFoldDB" id="A0A975K5N6"/>
<dbReference type="InterPro" id="IPR052159">
    <property type="entry name" value="Competence_DNA_uptake"/>
</dbReference>
<organism evidence="10 11">
    <name type="scientific">Sphingobium phenoxybenzoativorans</name>
    <dbReference type="NCBI Taxonomy" id="1592790"/>
    <lineage>
        <taxon>Bacteria</taxon>
        <taxon>Pseudomonadati</taxon>
        <taxon>Pseudomonadota</taxon>
        <taxon>Alphaproteobacteria</taxon>
        <taxon>Sphingomonadales</taxon>
        <taxon>Sphingomonadaceae</taxon>
        <taxon>Sphingobium</taxon>
    </lineage>
</organism>
<evidence type="ECO:0000313" key="11">
    <source>
        <dbReference type="Proteomes" id="UP000681425"/>
    </source>
</evidence>
<feature type="region of interest" description="Disordered" evidence="6">
    <location>
        <begin position="693"/>
        <end position="719"/>
    </location>
</feature>
<evidence type="ECO:0000256" key="4">
    <source>
        <dbReference type="ARBA" id="ARBA00022989"/>
    </source>
</evidence>
<keyword evidence="2" id="KW-1003">Cell membrane</keyword>
<keyword evidence="11" id="KW-1185">Reference proteome</keyword>
<evidence type="ECO:0000256" key="5">
    <source>
        <dbReference type="ARBA" id="ARBA00023136"/>
    </source>
</evidence>
<gene>
    <name evidence="10" type="ORF">KFK14_12410</name>
</gene>
<feature type="domain" description="ComEC/Rec2-related protein" evidence="8">
    <location>
        <begin position="247"/>
        <end position="529"/>
    </location>
</feature>
<keyword evidence="3 7" id="KW-0812">Transmembrane</keyword>
<evidence type="ECO:0000259" key="8">
    <source>
        <dbReference type="Pfam" id="PF03772"/>
    </source>
</evidence>
<evidence type="ECO:0000313" key="10">
    <source>
        <dbReference type="EMBL" id="QUT03952.1"/>
    </source>
</evidence>
<evidence type="ECO:0000256" key="6">
    <source>
        <dbReference type="SAM" id="MobiDB-lite"/>
    </source>
</evidence>
<feature type="transmembrane region" description="Helical" evidence="7">
    <location>
        <begin position="306"/>
        <end position="324"/>
    </location>
</feature>
<proteinExistence type="predicted"/>
<feature type="transmembrane region" description="Helical" evidence="7">
    <location>
        <begin position="476"/>
        <end position="497"/>
    </location>
</feature>
<evidence type="ECO:0000256" key="7">
    <source>
        <dbReference type="SAM" id="Phobius"/>
    </source>
</evidence>
<evidence type="ECO:0000256" key="1">
    <source>
        <dbReference type="ARBA" id="ARBA00004651"/>
    </source>
</evidence>
<protein>
    <submittedName>
        <fullName evidence="10">ComEC/Rec2 family competence protein</fullName>
    </submittedName>
</protein>
<dbReference type="Pfam" id="PF13567">
    <property type="entry name" value="DUF4131"/>
    <property type="match status" value="1"/>
</dbReference>
<evidence type="ECO:0000259" key="9">
    <source>
        <dbReference type="Pfam" id="PF13567"/>
    </source>
</evidence>
<feature type="compositionally biased region" description="Polar residues" evidence="6">
    <location>
        <begin position="701"/>
        <end position="711"/>
    </location>
</feature>
<feature type="transmembrane region" description="Helical" evidence="7">
    <location>
        <begin position="443"/>
        <end position="469"/>
    </location>
</feature>
<feature type="transmembrane region" description="Helical" evidence="7">
    <location>
        <begin position="86"/>
        <end position="103"/>
    </location>
</feature>
<feature type="transmembrane region" description="Helical" evidence="7">
    <location>
        <begin position="415"/>
        <end position="437"/>
    </location>
</feature>
<sequence>MAFEPRQTSTKRWGGLSFSVLFSVIERWLEKEREHIALWAPVALGGGITAWFLLPGPFAWMGWCFLCAALIVAAALLPAGSRLRMMLAAAGFLACMGCLIIWGKAVAFGEPPLARAAFVQMAGRITRIEPLPAQGSTRLVLTPLERPDLPARVRVNIADADRPEGLAEGAVIAFRARMMPPAPPAVPGAYDFAQRAFFVGIGATGKALPPIEIVETPAGGGPSLRQRLSAHIQTRVEGGPGAIAATLATGDRGAIPEDDAEAMRRSGLAHLLSISGLHVTALIGAVIFLILRLLALSSRLALRWPLLLLSAAGGAAAGIGYTLLTGSDVPTVRSCVAALLVLGGLALGRDSLTLRLVAAGALFILLLWPESVAGPSFQMSFTAVTVIVALGEHPRFRALVSAREEGMPVRFLRQLLGLFLTGLAIEIALMPIALFHFHQAGMLGAIANLIAIPLTTFIIMPFEALALFLDLAGLGFPAWWIVEKALALLLIVAHAVAASPGAVALTPATSSVAFGLTVAGGLWCLLWRSRARWIGLLPVLTGAAMIAMTPKPDIMVTGDGRHVAIRLPDGGMAILRDKAGDYVRDALSESAGYDGELAAFADIPAARCSRDLCNVDIVRGERRWRMLATRSFDLVPASQLARDCAAADVVVSERRLPRTCNPRWLKIDRSMLRRTGGVAVYLRQGVIKTVKRKGDAHPWMTSPSHFSQYSRQKAGKVAP</sequence>
<feature type="transmembrane region" description="Helical" evidence="7">
    <location>
        <begin position="533"/>
        <end position="550"/>
    </location>
</feature>
<accession>A0A975K5N6</accession>
<name>A0A975K5N6_9SPHN</name>
<dbReference type="RefSeq" id="WP_212607856.1">
    <property type="nucleotide sequence ID" value="NZ_CP073910.1"/>
</dbReference>
<feature type="transmembrane region" description="Helical" evidence="7">
    <location>
        <begin position="60"/>
        <end position="79"/>
    </location>
</feature>
<dbReference type="PANTHER" id="PTHR30619:SF1">
    <property type="entry name" value="RECOMBINATION PROTEIN 2"/>
    <property type="match status" value="1"/>
</dbReference>
<comment type="subcellular location">
    <subcellularLocation>
        <location evidence="1">Cell membrane</location>
        <topology evidence="1">Multi-pass membrane protein</topology>
    </subcellularLocation>
</comment>
<dbReference type="Pfam" id="PF03772">
    <property type="entry name" value="Competence"/>
    <property type="match status" value="1"/>
</dbReference>
<keyword evidence="4 7" id="KW-1133">Transmembrane helix</keyword>
<feature type="transmembrane region" description="Helical" evidence="7">
    <location>
        <begin position="330"/>
        <end position="347"/>
    </location>
</feature>
<dbReference type="EMBL" id="CP073910">
    <property type="protein sequence ID" value="QUT03952.1"/>
    <property type="molecule type" value="Genomic_DNA"/>
</dbReference>
<reference evidence="10" key="1">
    <citation type="submission" date="2021-04" db="EMBL/GenBank/DDBJ databases">
        <title>Isolation of p-tert-butylphenol degrading bacteria Sphingobium phenoxybenzoativorans Tas13 from active sludge.</title>
        <authorList>
            <person name="Li Y."/>
        </authorList>
    </citation>
    <scope>NUCLEOTIDE SEQUENCE</scope>
    <source>
        <strain evidence="10">Tas13</strain>
    </source>
</reference>
<feature type="transmembrane region" description="Helical" evidence="7">
    <location>
        <begin position="271"/>
        <end position="294"/>
    </location>
</feature>
<dbReference type="PANTHER" id="PTHR30619">
    <property type="entry name" value="DNA INTERNALIZATION/COMPETENCE PROTEIN COMEC/REC2"/>
    <property type="match status" value="1"/>
</dbReference>
<dbReference type="InterPro" id="IPR004477">
    <property type="entry name" value="ComEC_N"/>
</dbReference>
<evidence type="ECO:0000256" key="2">
    <source>
        <dbReference type="ARBA" id="ARBA00022475"/>
    </source>
</evidence>
<dbReference type="KEGG" id="spph:KFK14_12410"/>
<evidence type="ECO:0000256" key="3">
    <source>
        <dbReference type="ARBA" id="ARBA00022692"/>
    </source>
</evidence>